<feature type="non-terminal residue" evidence="11">
    <location>
        <position position="1"/>
    </location>
</feature>
<dbReference type="Proteomes" id="UP000525205">
    <property type="component" value="Unassembled WGS sequence"/>
</dbReference>
<dbReference type="InterPro" id="IPR036772">
    <property type="entry name" value="SRCR-like_dom_sf"/>
</dbReference>
<evidence type="ECO:0000256" key="9">
    <source>
        <dbReference type="PROSITE-ProRule" id="PRU00196"/>
    </source>
</evidence>
<dbReference type="EMBL" id="VWPP01001266">
    <property type="protein sequence ID" value="NXE85170.1"/>
    <property type="molecule type" value="Genomic_DNA"/>
</dbReference>
<proteinExistence type="predicted"/>
<organism evidence="11 12">
    <name type="scientific">Cochlearius cochlearius</name>
    <name type="common">Boat-billed heron</name>
    <dbReference type="NCBI Taxonomy" id="110676"/>
    <lineage>
        <taxon>Eukaryota</taxon>
        <taxon>Metazoa</taxon>
        <taxon>Chordata</taxon>
        <taxon>Craniata</taxon>
        <taxon>Vertebrata</taxon>
        <taxon>Euteleostomi</taxon>
        <taxon>Archelosauria</taxon>
        <taxon>Archosauria</taxon>
        <taxon>Dinosauria</taxon>
        <taxon>Saurischia</taxon>
        <taxon>Theropoda</taxon>
        <taxon>Coelurosauria</taxon>
        <taxon>Aves</taxon>
        <taxon>Neognathae</taxon>
        <taxon>Neoaves</taxon>
        <taxon>Aequornithes</taxon>
        <taxon>Pelecaniformes</taxon>
        <taxon>Ardeidae</taxon>
        <taxon>Cochlearius</taxon>
    </lineage>
</organism>
<dbReference type="Pfam" id="PF00530">
    <property type="entry name" value="SRCR"/>
    <property type="match status" value="2"/>
</dbReference>
<name>A0A7K8Q1B2_COCCO</name>
<keyword evidence="12" id="KW-1185">Reference proteome</keyword>
<dbReference type="SMART" id="SM00202">
    <property type="entry name" value="SR"/>
    <property type="match status" value="2"/>
</dbReference>
<evidence type="ECO:0000256" key="7">
    <source>
        <dbReference type="ARBA" id="ARBA00023157"/>
    </source>
</evidence>
<dbReference type="PANTHER" id="PTHR19331">
    <property type="entry name" value="SCAVENGER RECEPTOR DOMAIN-CONTAINING"/>
    <property type="match status" value="1"/>
</dbReference>
<accession>A0A7K8Q1B2</accession>
<dbReference type="AlphaFoldDB" id="A0A7K8Q1B2"/>
<protein>
    <submittedName>
        <fullName evidence="11">DMBT1 protein</fullName>
    </submittedName>
</protein>
<feature type="non-terminal residue" evidence="11">
    <location>
        <position position="161"/>
    </location>
</feature>
<keyword evidence="7 9" id="KW-1015">Disulfide bond</keyword>
<gene>
    <name evidence="11" type="primary">Dmbt1_7</name>
    <name evidence="11" type="ORF">COCCOC_R08863</name>
</gene>
<dbReference type="GO" id="GO:0016020">
    <property type="term" value="C:membrane"/>
    <property type="evidence" value="ECO:0007669"/>
    <property type="project" value="UniProtKB-SubCell"/>
</dbReference>
<keyword evidence="2" id="KW-0812">Transmembrane</keyword>
<keyword evidence="8" id="KW-0325">Glycoprotein</keyword>
<dbReference type="FunFam" id="3.10.250.10:FF:000016">
    <property type="entry name" value="Scavenger receptor cysteine-rich protein type 12"/>
    <property type="match status" value="1"/>
</dbReference>
<dbReference type="InterPro" id="IPR001190">
    <property type="entry name" value="SRCR"/>
</dbReference>
<dbReference type="Gene3D" id="3.10.250.10">
    <property type="entry name" value="SRCR-like domain"/>
    <property type="match status" value="2"/>
</dbReference>
<evidence type="ECO:0000313" key="12">
    <source>
        <dbReference type="Proteomes" id="UP000525205"/>
    </source>
</evidence>
<evidence type="ECO:0000256" key="3">
    <source>
        <dbReference type="ARBA" id="ARBA00022729"/>
    </source>
</evidence>
<keyword evidence="6" id="KW-0472">Membrane</keyword>
<keyword evidence="5" id="KW-1133">Transmembrane helix</keyword>
<evidence type="ECO:0000256" key="1">
    <source>
        <dbReference type="ARBA" id="ARBA00004167"/>
    </source>
</evidence>
<feature type="disulfide bond" evidence="9">
    <location>
        <begin position="31"/>
        <end position="92"/>
    </location>
</feature>
<keyword evidence="4" id="KW-0677">Repeat</keyword>
<evidence type="ECO:0000256" key="2">
    <source>
        <dbReference type="ARBA" id="ARBA00022692"/>
    </source>
</evidence>
<dbReference type="SUPFAM" id="SSF56487">
    <property type="entry name" value="SRCR-like"/>
    <property type="match status" value="2"/>
</dbReference>
<evidence type="ECO:0000256" key="5">
    <source>
        <dbReference type="ARBA" id="ARBA00022989"/>
    </source>
</evidence>
<comment type="subcellular location">
    <subcellularLocation>
        <location evidence="1">Membrane</location>
        <topology evidence="1">Single-pass membrane protein</topology>
    </subcellularLocation>
</comment>
<keyword evidence="3" id="KW-0732">Signal</keyword>
<comment type="caution">
    <text evidence="11">The sequence shown here is derived from an EMBL/GenBank/DDBJ whole genome shotgun (WGS) entry which is preliminary data.</text>
</comment>
<dbReference type="FunFam" id="3.10.250.10:FF:000002">
    <property type="entry name" value="Scavenger receptor cysteine-rich type 1 protein M130"/>
    <property type="match status" value="1"/>
</dbReference>
<sequence length="161" mass="17226">TCAERVEVKHQGQWGTVCGVKWDMEDAAVVCKQLSCGSALEAPKYGYFGPGSGRTWMAYVGCCGIESALSDCTHAGWGNYTWDHRYDAGVKCSGKGSAHSPPLRPGCREGTGWSRQVRLVNGPGHCAGRVEIYYQGSWGTVCADGWDLSDATVVCHQLGCG</sequence>
<feature type="disulfide bond" evidence="9">
    <location>
        <begin position="62"/>
        <end position="72"/>
    </location>
</feature>
<evidence type="ECO:0000256" key="8">
    <source>
        <dbReference type="ARBA" id="ARBA00023180"/>
    </source>
</evidence>
<evidence type="ECO:0000259" key="10">
    <source>
        <dbReference type="PROSITE" id="PS50287"/>
    </source>
</evidence>
<feature type="domain" description="SRCR" evidence="10">
    <location>
        <begin position="117"/>
        <end position="161"/>
    </location>
</feature>
<evidence type="ECO:0000313" key="11">
    <source>
        <dbReference type="EMBL" id="NXE85170.1"/>
    </source>
</evidence>
<evidence type="ECO:0000256" key="4">
    <source>
        <dbReference type="ARBA" id="ARBA00022737"/>
    </source>
</evidence>
<feature type="domain" description="SRCR" evidence="10">
    <location>
        <begin position="1"/>
        <end position="93"/>
    </location>
</feature>
<comment type="caution">
    <text evidence="9">Lacks conserved residue(s) required for the propagation of feature annotation.</text>
</comment>
<evidence type="ECO:0000256" key="6">
    <source>
        <dbReference type="ARBA" id="ARBA00023136"/>
    </source>
</evidence>
<dbReference type="PROSITE" id="PS00420">
    <property type="entry name" value="SRCR_1"/>
    <property type="match status" value="1"/>
</dbReference>
<dbReference type="PRINTS" id="PR00258">
    <property type="entry name" value="SPERACTRCPTR"/>
</dbReference>
<dbReference type="PROSITE" id="PS50287">
    <property type="entry name" value="SRCR_2"/>
    <property type="match status" value="2"/>
</dbReference>
<reference evidence="11 12" key="1">
    <citation type="submission" date="2019-09" db="EMBL/GenBank/DDBJ databases">
        <title>Bird 10,000 Genomes (B10K) Project - Family phase.</title>
        <authorList>
            <person name="Zhang G."/>
        </authorList>
    </citation>
    <scope>NUCLEOTIDE SEQUENCE [LARGE SCALE GENOMIC DNA]</scope>
    <source>
        <strain evidence="11">B10K-CU-031-03</strain>
        <tissue evidence="11">Muscle</tissue>
    </source>
</reference>